<dbReference type="PATRIC" id="fig|45076.6.peg.2466"/>
<evidence type="ECO:0000256" key="1">
    <source>
        <dbReference type="SAM" id="Phobius"/>
    </source>
</evidence>
<evidence type="ECO:0008006" key="4">
    <source>
        <dbReference type="Google" id="ProtNLM"/>
    </source>
</evidence>
<feature type="transmembrane region" description="Helical" evidence="1">
    <location>
        <begin position="193"/>
        <end position="216"/>
    </location>
</feature>
<sequence>MAKKDTKLKPIDTPVYSYWSALYMSFYAKRLYIDVGKRWRGTGLLYLLLVIALAVIPYSLKMSREFNTDFNERLIAPILSLPTLYIQNGELNFDKPMPYFIKNDKGQVSVIIDTTGVVKEFTKEFPYLTLLINKKSMSVKMISPSIMTLSDDQTLHGSVMVQPFDKNMNMMFDGKTIISSSSIYGLKYAAQLIIYPVIVAIFYSLFVIFFLVLAFLGQVFSRVFFSFKLKFKESSRLFMVASTPMVCVLLTFMTLNAVFYGFGFILLALLGLYFSIAIRAFRSDSTKMVA</sequence>
<name>A0A0W1A4K7_9GAMM</name>
<evidence type="ECO:0000313" key="3">
    <source>
        <dbReference type="Proteomes" id="UP000054662"/>
    </source>
</evidence>
<feature type="transmembrane region" description="Helical" evidence="1">
    <location>
        <begin position="261"/>
        <end position="281"/>
    </location>
</feature>
<dbReference type="Proteomes" id="UP000054662">
    <property type="component" value="Unassembled WGS sequence"/>
</dbReference>
<keyword evidence="1" id="KW-0812">Transmembrane</keyword>
<dbReference type="RefSeq" id="WP_058494093.1">
    <property type="nucleotide sequence ID" value="NZ_CBCRUR010000018.1"/>
</dbReference>
<dbReference type="STRING" id="45076.Lwor_2246"/>
<keyword evidence="3" id="KW-1185">Reference proteome</keyword>
<keyword evidence="1" id="KW-0472">Membrane</keyword>
<comment type="caution">
    <text evidence="2">The sequence shown here is derived from an EMBL/GenBank/DDBJ whole genome shotgun (WGS) entry which is preliminary data.</text>
</comment>
<dbReference type="AlphaFoldDB" id="A0A0W1A4K7"/>
<feature type="transmembrane region" description="Helical" evidence="1">
    <location>
        <begin position="237"/>
        <end position="255"/>
    </location>
</feature>
<protein>
    <recommendedName>
        <fullName evidence="4">DUF1189 domain-containing protein</fullName>
    </recommendedName>
</protein>
<dbReference type="InterPro" id="IPR009574">
    <property type="entry name" value="DUF1189"/>
</dbReference>
<reference evidence="2 3" key="1">
    <citation type="submission" date="2015-11" db="EMBL/GenBank/DDBJ databases">
        <title>Genomic analysis of 38 Legionella species identifies large and diverse effector repertoires.</title>
        <authorList>
            <person name="Burstein D."/>
            <person name="Amaro F."/>
            <person name="Zusman T."/>
            <person name="Lifshitz Z."/>
            <person name="Cohen O."/>
            <person name="Gilbert J.A."/>
            <person name="Pupko T."/>
            <person name="Shuman H.A."/>
            <person name="Segal G."/>
        </authorList>
    </citation>
    <scope>NUCLEOTIDE SEQUENCE [LARGE SCALE GENOMIC DNA]</scope>
    <source>
        <strain evidence="2 3">ATCC 49508</strain>
    </source>
</reference>
<organism evidence="2 3">
    <name type="scientific">Legionella worsleiensis</name>
    <dbReference type="NCBI Taxonomy" id="45076"/>
    <lineage>
        <taxon>Bacteria</taxon>
        <taxon>Pseudomonadati</taxon>
        <taxon>Pseudomonadota</taxon>
        <taxon>Gammaproteobacteria</taxon>
        <taxon>Legionellales</taxon>
        <taxon>Legionellaceae</taxon>
        <taxon>Legionella</taxon>
    </lineage>
</organism>
<accession>A0A0W1A4K7</accession>
<dbReference type="EMBL" id="LNZC01000029">
    <property type="protein sequence ID" value="KTD76128.1"/>
    <property type="molecule type" value="Genomic_DNA"/>
</dbReference>
<proteinExistence type="predicted"/>
<evidence type="ECO:0000313" key="2">
    <source>
        <dbReference type="EMBL" id="KTD76128.1"/>
    </source>
</evidence>
<keyword evidence="1" id="KW-1133">Transmembrane helix</keyword>
<feature type="transmembrane region" description="Helical" evidence="1">
    <location>
        <begin position="44"/>
        <end position="60"/>
    </location>
</feature>
<gene>
    <name evidence="2" type="ORF">Lwor_2246</name>
</gene>
<dbReference type="Pfam" id="PF06691">
    <property type="entry name" value="DUF1189"/>
    <property type="match status" value="1"/>
</dbReference>